<dbReference type="Proteomes" id="UP000004994">
    <property type="component" value="Chromosome 3"/>
</dbReference>
<dbReference type="EnsemblPlants" id="Solyc03g044990.1.1">
    <property type="protein sequence ID" value="Solyc03g044990.1.1"/>
    <property type="gene ID" value="Solyc03g044990.1"/>
</dbReference>
<reference evidence="1" key="2">
    <citation type="submission" date="2015-06" db="UniProtKB">
        <authorList>
            <consortium name="EnsemblPlants"/>
        </authorList>
    </citation>
    <scope>IDENTIFICATION</scope>
    <source>
        <strain evidence="1">cv. Heinz 1706</strain>
    </source>
</reference>
<evidence type="ECO:0000313" key="1">
    <source>
        <dbReference type="EnsemblPlants" id="Solyc03g044990.1.1"/>
    </source>
</evidence>
<accession>K4BGB1</accession>
<dbReference type="HOGENOM" id="CLU_3385701_0_0_1"/>
<evidence type="ECO:0000313" key="2">
    <source>
        <dbReference type="Proteomes" id="UP000004994"/>
    </source>
</evidence>
<sequence length="33" mass="3743">MWINPAYKFSNLSQVYILSSSTNLSIDIDFSTS</sequence>
<protein>
    <submittedName>
        <fullName evidence="1">Uncharacterized protein</fullName>
    </submittedName>
</protein>
<dbReference type="InParanoid" id="K4BGB1"/>
<proteinExistence type="predicted"/>
<reference evidence="1" key="1">
    <citation type="journal article" date="2012" name="Nature">
        <title>The tomato genome sequence provides insights into fleshy fruit evolution.</title>
        <authorList>
            <consortium name="Tomato Genome Consortium"/>
        </authorList>
    </citation>
    <scope>NUCLEOTIDE SEQUENCE [LARGE SCALE GENOMIC DNA]</scope>
    <source>
        <strain evidence="1">cv. Heinz 1706</strain>
    </source>
</reference>
<dbReference type="PaxDb" id="4081-Solyc03g044990.1.1"/>
<keyword evidence="2" id="KW-1185">Reference proteome</keyword>
<dbReference type="AlphaFoldDB" id="K4BGB1"/>
<name>K4BGB1_SOLLC</name>
<dbReference type="Gramene" id="Solyc03g044990.1.1">
    <property type="protein sequence ID" value="Solyc03g044990.1.1"/>
    <property type="gene ID" value="Solyc03g044990.1"/>
</dbReference>
<organism evidence="1">
    <name type="scientific">Solanum lycopersicum</name>
    <name type="common">Tomato</name>
    <name type="synonym">Lycopersicon esculentum</name>
    <dbReference type="NCBI Taxonomy" id="4081"/>
    <lineage>
        <taxon>Eukaryota</taxon>
        <taxon>Viridiplantae</taxon>
        <taxon>Streptophyta</taxon>
        <taxon>Embryophyta</taxon>
        <taxon>Tracheophyta</taxon>
        <taxon>Spermatophyta</taxon>
        <taxon>Magnoliopsida</taxon>
        <taxon>eudicotyledons</taxon>
        <taxon>Gunneridae</taxon>
        <taxon>Pentapetalae</taxon>
        <taxon>asterids</taxon>
        <taxon>lamiids</taxon>
        <taxon>Solanales</taxon>
        <taxon>Solanaceae</taxon>
        <taxon>Solanoideae</taxon>
        <taxon>Solaneae</taxon>
        <taxon>Solanum</taxon>
        <taxon>Solanum subgen. Lycopersicon</taxon>
    </lineage>
</organism>